<dbReference type="EMBL" id="CDMY01000973">
    <property type="protein sequence ID" value="CEM38177.1"/>
    <property type="molecule type" value="Genomic_DNA"/>
</dbReference>
<protein>
    <submittedName>
        <fullName evidence="2">Uncharacterized protein</fullName>
    </submittedName>
</protein>
<dbReference type="Proteomes" id="UP000041254">
    <property type="component" value="Unassembled WGS sequence"/>
</dbReference>
<feature type="compositionally biased region" description="Basic and acidic residues" evidence="1">
    <location>
        <begin position="557"/>
        <end position="576"/>
    </location>
</feature>
<dbReference type="PANTHER" id="PTHR45691">
    <property type="entry name" value="PROTEIN DIAPHANOUS"/>
    <property type="match status" value="1"/>
</dbReference>
<dbReference type="GO" id="GO:0005884">
    <property type="term" value="C:actin filament"/>
    <property type="evidence" value="ECO:0007669"/>
    <property type="project" value="TreeGrafter"/>
</dbReference>
<dbReference type="VEuPathDB" id="CryptoDB:Vbra_19532"/>
<feature type="compositionally biased region" description="Low complexity" evidence="1">
    <location>
        <begin position="590"/>
        <end position="601"/>
    </location>
</feature>
<dbReference type="InterPro" id="IPR051412">
    <property type="entry name" value="Formin_Homology_Diaphanous_sf"/>
</dbReference>
<feature type="compositionally biased region" description="Low complexity" evidence="1">
    <location>
        <begin position="502"/>
        <end position="512"/>
    </location>
</feature>
<keyword evidence="3" id="KW-1185">Reference proteome</keyword>
<evidence type="ECO:0000313" key="2">
    <source>
        <dbReference type="EMBL" id="CEM38177.1"/>
    </source>
</evidence>
<dbReference type="AlphaFoldDB" id="A0A0G4H3T2"/>
<dbReference type="GO" id="GO:0030041">
    <property type="term" value="P:actin filament polymerization"/>
    <property type="evidence" value="ECO:0007669"/>
    <property type="project" value="TreeGrafter"/>
</dbReference>
<feature type="compositionally biased region" description="Low complexity" evidence="1">
    <location>
        <begin position="529"/>
        <end position="538"/>
    </location>
</feature>
<evidence type="ECO:0000313" key="3">
    <source>
        <dbReference type="Proteomes" id="UP000041254"/>
    </source>
</evidence>
<organism evidence="2 3">
    <name type="scientific">Vitrella brassicaformis (strain CCMP3155)</name>
    <dbReference type="NCBI Taxonomy" id="1169540"/>
    <lineage>
        <taxon>Eukaryota</taxon>
        <taxon>Sar</taxon>
        <taxon>Alveolata</taxon>
        <taxon>Colpodellida</taxon>
        <taxon>Vitrellaceae</taxon>
        <taxon>Vitrella</taxon>
    </lineage>
</organism>
<proteinExistence type="predicted"/>
<dbReference type="PANTHER" id="PTHR45691:SF1">
    <property type="entry name" value="FH2 DOMAIN-CONTAINING PROTEIN 1-RELATED"/>
    <property type="match status" value="1"/>
</dbReference>
<sequence>MTEVPILTTPSGRQVPLPYKLGRGSRAIVRGGFVDNCYRAFKVATEPQPDDSTANGVWRVACEEMTVEVERMATIQAMREERNGQRASVRPFLRLFSAATRPDDGATYQESPSKPPRRCVYIEMQPLNGPDTPATTGYISLHDLIFKKGYNLPEITAKHKGNPEIILRRVTRLARALQWAAATLKRALEEDGLVCPDHGLNNVFVNSVALDCTNRTDTFIIDLANTLHTSPPGPSMCSDDGTIPSPPPSHRPAALIPTKRAARKAEKQLPTFIKFHAAPEQLAFLVQTLKENPTGQDVQEWGGDAIERPGMWESINGLSNEARAELRQQGLWVGEGSREGMWMTSHTLAFNLGCTAHNAIRGELYSTPLLAKRCPKPPQKPPKNATEAEKTAYDQQLEAFGQEVNVLQAMVSLDWDRVRRAIMDQEGHPKGGKPGLKEAKDEPGLEWAGEAVRRLNHAAERALRTKISERASLSELEGEFAGVVEYLEGVKKAKAGDSPAAAASLPSTAASPEGAHCTTPPAPPPASASPPVANATPSQGRAVISPQPASRGSVLSFEERQEAAVTHERGEEDRSGRPLNTQEQHPHAHTPPIQQQETATAAPPPPPQPPRRKDTSPAPLAAAIPSQAGAVNSRHADQDAGQVAVFEQTDEREEGTPDAREPSVPAAPDVHHTPIPPRAPDGHHRPAPAAPPPQPPRRKATLLKDIKAAQKARAAPRQLPRANGIPAHHLPYVAYHAKIVHYDGHTEGGWKWNPLVDEWEMWQPSGEGEHLWEVRAATQDMRVRWWALCSDVGETAAAAGQWVAGRLGLGCRTARRT</sequence>
<feature type="region of interest" description="Disordered" evidence="1">
    <location>
        <begin position="648"/>
        <end position="698"/>
    </location>
</feature>
<name>A0A0G4H3T2_VITBC</name>
<gene>
    <name evidence="2" type="ORF">Vbra_19532</name>
</gene>
<evidence type="ECO:0000256" key="1">
    <source>
        <dbReference type="SAM" id="MobiDB-lite"/>
    </source>
</evidence>
<dbReference type="InParanoid" id="A0A0G4H3T2"/>
<accession>A0A0G4H3T2</accession>
<dbReference type="PhylomeDB" id="A0A0G4H3T2"/>
<feature type="region of interest" description="Disordered" evidence="1">
    <location>
        <begin position="502"/>
        <end position="618"/>
    </location>
</feature>
<reference evidence="2 3" key="1">
    <citation type="submission" date="2014-11" db="EMBL/GenBank/DDBJ databases">
        <authorList>
            <person name="Zhu J."/>
            <person name="Qi W."/>
            <person name="Song R."/>
        </authorList>
    </citation>
    <scope>NUCLEOTIDE SEQUENCE [LARGE SCALE GENOMIC DNA]</scope>
</reference>